<dbReference type="GO" id="GO:0010294">
    <property type="term" value="F:abscisic acid glucosyltransferase activity"/>
    <property type="evidence" value="ECO:0007669"/>
    <property type="project" value="TreeGrafter"/>
</dbReference>
<dbReference type="FunFam" id="3.40.50.2000:FF:000101">
    <property type="entry name" value="Glycosyltransferase"/>
    <property type="match status" value="1"/>
</dbReference>
<dbReference type="PANTHER" id="PTHR11926:SF1264">
    <property type="entry name" value="GLYCOSYLTRANSFERASE-RELATED"/>
    <property type="match status" value="1"/>
</dbReference>
<dbReference type="Proteomes" id="UP001359559">
    <property type="component" value="Unassembled WGS sequence"/>
</dbReference>
<comment type="caution">
    <text evidence="6">The sequence shown here is derived from an EMBL/GenBank/DDBJ whole genome shotgun (WGS) entry which is preliminary data.</text>
</comment>
<dbReference type="CDD" id="cd03784">
    <property type="entry name" value="GT1_Gtf-like"/>
    <property type="match status" value="1"/>
</dbReference>
<dbReference type="EMBL" id="JAYKXN010000008">
    <property type="protein sequence ID" value="KAK7263198.1"/>
    <property type="molecule type" value="Genomic_DNA"/>
</dbReference>
<dbReference type="InterPro" id="IPR002213">
    <property type="entry name" value="UDP_glucos_trans"/>
</dbReference>
<evidence type="ECO:0000256" key="5">
    <source>
        <dbReference type="RuleBase" id="RU362057"/>
    </source>
</evidence>
<comment type="similarity">
    <text evidence="1 4">Belongs to the UDP-glycosyltransferase family.</text>
</comment>
<dbReference type="Gene3D" id="3.40.50.2000">
    <property type="entry name" value="Glycogen Phosphorylase B"/>
    <property type="match status" value="2"/>
</dbReference>
<dbReference type="InterPro" id="IPR035595">
    <property type="entry name" value="UDP_glycos_trans_CS"/>
</dbReference>
<reference evidence="6 7" key="1">
    <citation type="submission" date="2024-01" db="EMBL/GenBank/DDBJ databases">
        <title>The genomes of 5 underutilized Papilionoideae crops provide insights into root nodulation and disease resistance.</title>
        <authorList>
            <person name="Yuan L."/>
        </authorList>
    </citation>
    <scope>NUCLEOTIDE SEQUENCE [LARGE SCALE GENOMIC DNA]</scope>
    <source>
        <strain evidence="6">LY-2023</strain>
        <tissue evidence="6">Leaf</tissue>
    </source>
</reference>
<evidence type="ECO:0000256" key="1">
    <source>
        <dbReference type="ARBA" id="ARBA00009995"/>
    </source>
</evidence>
<evidence type="ECO:0000313" key="7">
    <source>
        <dbReference type="Proteomes" id="UP001359559"/>
    </source>
</evidence>
<dbReference type="AlphaFoldDB" id="A0AAN9I0R0"/>
<dbReference type="SUPFAM" id="SSF53756">
    <property type="entry name" value="UDP-Glycosyltransferase/glycogen phosphorylase"/>
    <property type="match status" value="1"/>
</dbReference>
<proteinExistence type="inferred from homology"/>
<organism evidence="6 7">
    <name type="scientific">Clitoria ternatea</name>
    <name type="common">Butterfly pea</name>
    <dbReference type="NCBI Taxonomy" id="43366"/>
    <lineage>
        <taxon>Eukaryota</taxon>
        <taxon>Viridiplantae</taxon>
        <taxon>Streptophyta</taxon>
        <taxon>Embryophyta</taxon>
        <taxon>Tracheophyta</taxon>
        <taxon>Spermatophyta</taxon>
        <taxon>Magnoliopsida</taxon>
        <taxon>eudicotyledons</taxon>
        <taxon>Gunneridae</taxon>
        <taxon>Pentapetalae</taxon>
        <taxon>rosids</taxon>
        <taxon>fabids</taxon>
        <taxon>Fabales</taxon>
        <taxon>Fabaceae</taxon>
        <taxon>Papilionoideae</taxon>
        <taxon>50 kb inversion clade</taxon>
        <taxon>NPAAA clade</taxon>
        <taxon>indigoferoid/millettioid clade</taxon>
        <taxon>Phaseoleae</taxon>
        <taxon>Clitoria</taxon>
    </lineage>
</organism>
<dbReference type="GO" id="GO:0080043">
    <property type="term" value="F:quercetin 3-O-glucosyltransferase activity"/>
    <property type="evidence" value="ECO:0007669"/>
    <property type="project" value="TreeGrafter"/>
</dbReference>
<gene>
    <name evidence="6" type="ORF">RJT34_30785</name>
</gene>
<keyword evidence="2 4" id="KW-0328">Glycosyltransferase</keyword>
<dbReference type="FunFam" id="3.40.50.2000:FF:000019">
    <property type="entry name" value="Glycosyltransferase"/>
    <property type="match status" value="1"/>
</dbReference>
<evidence type="ECO:0000256" key="4">
    <source>
        <dbReference type="RuleBase" id="RU003718"/>
    </source>
</evidence>
<evidence type="ECO:0000313" key="6">
    <source>
        <dbReference type="EMBL" id="KAK7263198.1"/>
    </source>
</evidence>
<sequence>MPKEKKLHVLMVSMALQGHLNPMFKFAKFLISKGVHVTIATTEDGRYRMLKHTKNNSTNPNSEIQLEFFSDGLNIDFDRSDTVSMIKTIREKGSKNLSNLIANLTKVHHFSCAIVNPFLPWAIDVIVEHNIPCALLWIQACAVYSIYYRHFNGTNIFPNLEHPNEKVHLPGLPMLEVRDLPSFMLPSSPCHFRQVMMDLMKALSKVKWVFGTSFYEIEEEIVKSMDSLAPIVPIGPLVSPFLLGEKETSDVSVDMWNAEDHCIEWLDKKPISSVIYVSFGSILVLSQNEVNNIAAALKNINKAFLWVVKPADQGGEKENSAAKLPNEFMEITKKSGLVVKWCPQEKVLMHPAVACFVSHCGWNSMLETVVTGVPVVAWPSWTDQPTNATLIANVFQNGVKVNCGDDGIASAEEIERCIRDVTEGPHAEEIKKRAMELKESAKKTLKEGGTSSKNINQFISDLIVGNIPARA</sequence>
<dbReference type="GO" id="GO:0080044">
    <property type="term" value="F:quercetin 7-O-glucosyltransferase activity"/>
    <property type="evidence" value="ECO:0007669"/>
    <property type="project" value="TreeGrafter"/>
</dbReference>
<name>A0AAN9I0R0_CLITE</name>
<dbReference type="Pfam" id="PF00201">
    <property type="entry name" value="UDPGT"/>
    <property type="match status" value="1"/>
</dbReference>
<keyword evidence="3 4" id="KW-0808">Transferase</keyword>
<keyword evidence="7" id="KW-1185">Reference proteome</keyword>
<protein>
    <recommendedName>
        <fullName evidence="5">Glycosyltransferase</fullName>
        <ecNumber evidence="5">2.4.1.-</ecNumber>
    </recommendedName>
</protein>
<evidence type="ECO:0000256" key="3">
    <source>
        <dbReference type="ARBA" id="ARBA00022679"/>
    </source>
</evidence>
<evidence type="ECO:0000256" key="2">
    <source>
        <dbReference type="ARBA" id="ARBA00022676"/>
    </source>
</evidence>
<dbReference type="PROSITE" id="PS00375">
    <property type="entry name" value="UDPGT"/>
    <property type="match status" value="1"/>
</dbReference>
<dbReference type="PANTHER" id="PTHR11926">
    <property type="entry name" value="GLUCOSYL/GLUCURONOSYL TRANSFERASES"/>
    <property type="match status" value="1"/>
</dbReference>
<dbReference type="EC" id="2.4.1.-" evidence="5"/>
<accession>A0AAN9I0R0</accession>